<evidence type="ECO:0000313" key="2">
    <source>
        <dbReference type="Proteomes" id="UP000199022"/>
    </source>
</evidence>
<keyword evidence="2" id="KW-1185">Reference proteome</keyword>
<accession>A0A1I1NNP8</accession>
<proteinExistence type="predicted"/>
<protein>
    <submittedName>
        <fullName evidence="1">Uncharacterized protein</fullName>
    </submittedName>
</protein>
<dbReference type="Proteomes" id="UP000199022">
    <property type="component" value="Unassembled WGS sequence"/>
</dbReference>
<reference evidence="2" key="1">
    <citation type="submission" date="2016-10" db="EMBL/GenBank/DDBJ databases">
        <authorList>
            <person name="Varghese N."/>
            <person name="Submissions S."/>
        </authorList>
    </citation>
    <scope>NUCLEOTIDE SEQUENCE [LARGE SCALE GENOMIC DNA]</scope>
    <source>
        <strain evidence="2">DSM 45962</strain>
    </source>
</reference>
<dbReference type="RefSeq" id="WP_165628891.1">
    <property type="nucleotide sequence ID" value="NZ_BNAC01000004.1"/>
</dbReference>
<evidence type="ECO:0000313" key="1">
    <source>
        <dbReference type="EMBL" id="SFC99314.1"/>
    </source>
</evidence>
<sequence>MLVLLLAAWVVGGLLLALGIGAAIRVAEARRGWVQDDAAVEPEVLTSA</sequence>
<dbReference type="EMBL" id="FOMD01000002">
    <property type="protein sequence ID" value="SFC99314.1"/>
    <property type="molecule type" value="Genomic_DNA"/>
</dbReference>
<gene>
    <name evidence="1" type="ORF">SAMN05661030_2207</name>
</gene>
<organism evidence="1 2">
    <name type="scientific">Klenkia taihuensis</name>
    <dbReference type="NCBI Taxonomy" id="1225127"/>
    <lineage>
        <taxon>Bacteria</taxon>
        <taxon>Bacillati</taxon>
        <taxon>Actinomycetota</taxon>
        <taxon>Actinomycetes</taxon>
        <taxon>Geodermatophilales</taxon>
        <taxon>Geodermatophilaceae</taxon>
        <taxon>Klenkia</taxon>
    </lineage>
</organism>
<dbReference type="AlphaFoldDB" id="A0A1I1NNP8"/>
<name>A0A1I1NNP8_9ACTN</name>